<evidence type="ECO:0000313" key="5">
    <source>
        <dbReference type="EMBL" id="KWA54229.1"/>
    </source>
</evidence>
<dbReference type="EMBL" id="LPHB01000079">
    <property type="protein sequence ID" value="KWA54229.1"/>
    <property type="molecule type" value="Genomic_DNA"/>
</dbReference>
<protein>
    <submittedName>
        <fullName evidence="5">NAD(P)-dependent oxidoreductase</fullName>
    </submittedName>
    <submittedName>
        <fullName evidence="4">SDR family oxidoreductase</fullName>
    </submittedName>
</protein>
<dbReference type="GO" id="GO:0016491">
    <property type="term" value="F:oxidoreductase activity"/>
    <property type="evidence" value="ECO:0007669"/>
    <property type="project" value="UniProtKB-KW"/>
</dbReference>
<dbReference type="STRING" id="1503054.WT74_30150"/>
<sequence>MRLQGKRALVTAAGQGIGRATALRFVREGAQVLATDIDDAALARLAAETETVAPGGTLATRRLDVTSAHDIAALAAAEPAFDVLFNCAGYVHHGTILDCDDDAWTFSWQLNVTSMVRLIRALLPAMIAAGGGSIVNMASAASSVKGVPNRCAYGATKAAVIGLTKAVAADFVEQRIRCNAICPGTIESPSLAARIAEQARVRQVPADTVRQAFVARQPMGRIGSADEVAALALYLASDEASFTTGAIHLIDGGWSN</sequence>
<dbReference type="SUPFAM" id="SSF51735">
    <property type="entry name" value="NAD(P)-binding Rossmann-fold domains"/>
    <property type="match status" value="1"/>
</dbReference>
<dbReference type="RefSeq" id="WP_059884783.1">
    <property type="nucleotide sequence ID" value="NZ_CABVPM010000011.1"/>
</dbReference>
<reference evidence="4 7" key="2">
    <citation type="submission" date="2019-09" db="EMBL/GenBank/DDBJ databases">
        <title>Draft genome sequences of 48 bacterial type strains from the CCUG.</title>
        <authorList>
            <person name="Tunovic T."/>
            <person name="Pineiro-Iglesias B."/>
            <person name="Unosson C."/>
            <person name="Inganas E."/>
            <person name="Ohlen M."/>
            <person name="Cardew S."/>
            <person name="Jensie-Markopoulos S."/>
            <person name="Salva-Serra F."/>
            <person name="Jaen-Luchoro D."/>
            <person name="Karlsson R."/>
            <person name="Svensson-Stadler L."/>
            <person name="Chun J."/>
            <person name="Moore E."/>
        </authorList>
    </citation>
    <scope>NUCLEOTIDE SEQUENCE [LARGE SCALE GENOMIC DNA]</scope>
    <source>
        <strain evidence="4 7">CCUG 65686</strain>
    </source>
</reference>
<evidence type="ECO:0000313" key="6">
    <source>
        <dbReference type="Proteomes" id="UP000068603"/>
    </source>
</evidence>
<dbReference type="GeneID" id="93055204"/>
<organism evidence="5">
    <name type="scientific">Burkholderia stagnalis</name>
    <dbReference type="NCBI Taxonomy" id="1503054"/>
    <lineage>
        <taxon>Bacteria</taxon>
        <taxon>Pseudomonadati</taxon>
        <taxon>Pseudomonadota</taxon>
        <taxon>Betaproteobacteria</taxon>
        <taxon>Burkholderiales</taxon>
        <taxon>Burkholderiaceae</taxon>
        <taxon>Burkholderia</taxon>
        <taxon>Burkholderia cepacia complex</taxon>
    </lineage>
</organism>
<dbReference type="PRINTS" id="PR00080">
    <property type="entry name" value="SDRFAMILY"/>
</dbReference>
<dbReference type="Proteomes" id="UP000473470">
    <property type="component" value="Unassembled WGS sequence"/>
</dbReference>
<dbReference type="EMBL" id="VZOK01000005">
    <property type="protein sequence ID" value="KAB0640403.1"/>
    <property type="molecule type" value="Genomic_DNA"/>
</dbReference>
<gene>
    <name evidence="4" type="ORF">F7R25_05065</name>
    <name evidence="5" type="ORF">WT44_29310</name>
</gene>
<accession>A0A125LCR7</accession>
<comment type="caution">
    <text evidence="5">The sequence shown here is derived from an EMBL/GenBank/DDBJ whole genome shotgun (WGS) entry which is preliminary data.</text>
</comment>
<proteinExistence type="inferred from homology"/>
<comment type="similarity">
    <text evidence="1">Belongs to the short-chain dehydrogenases/reductases (SDR) family.</text>
</comment>
<evidence type="ECO:0000256" key="1">
    <source>
        <dbReference type="ARBA" id="ARBA00006484"/>
    </source>
</evidence>
<reference evidence="5 6" key="1">
    <citation type="submission" date="2015-11" db="EMBL/GenBank/DDBJ databases">
        <title>Expanding the genomic diversity of Burkholderia species for the development of highly accurate diagnostics.</title>
        <authorList>
            <person name="Sahl J."/>
            <person name="Keim P."/>
            <person name="Wagner D."/>
        </authorList>
    </citation>
    <scope>NUCLEOTIDE SEQUENCE [LARGE SCALE GENOMIC DNA]</scope>
    <source>
        <strain evidence="5 6">MSMB1960WGS</strain>
    </source>
</reference>
<dbReference type="Proteomes" id="UP000068603">
    <property type="component" value="Unassembled WGS sequence"/>
</dbReference>
<evidence type="ECO:0000256" key="3">
    <source>
        <dbReference type="ARBA" id="ARBA00023027"/>
    </source>
</evidence>
<dbReference type="PROSITE" id="PS00061">
    <property type="entry name" value="ADH_SHORT"/>
    <property type="match status" value="1"/>
</dbReference>
<dbReference type="Gene3D" id="3.40.50.720">
    <property type="entry name" value="NAD(P)-binding Rossmann-like Domain"/>
    <property type="match status" value="1"/>
</dbReference>
<evidence type="ECO:0000313" key="7">
    <source>
        <dbReference type="Proteomes" id="UP000473470"/>
    </source>
</evidence>
<name>A0A125LCR7_9BURK</name>
<dbReference type="InterPro" id="IPR020904">
    <property type="entry name" value="Sc_DH/Rdtase_CS"/>
</dbReference>
<evidence type="ECO:0000256" key="2">
    <source>
        <dbReference type="ARBA" id="ARBA00023002"/>
    </source>
</evidence>
<keyword evidence="2" id="KW-0560">Oxidoreductase</keyword>
<dbReference type="PANTHER" id="PTHR43477">
    <property type="entry name" value="DIHYDROANTICAPSIN 7-DEHYDROGENASE"/>
    <property type="match status" value="1"/>
</dbReference>
<dbReference type="PRINTS" id="PR00081">
    <property type="entry name" value="GDHRDH"/>
</dbReference>
<dbReference type="Pfam" id="PF13561">
    <property type="entry name" value="adh_short_C2"/>
    <property type="match status" value="1"/>
</dbReference>
<dbReference type="InterPro" id="IPR051122">
    <property type="entry name" value="SDR_DHRS6-like"/>
</dbReference>
<dbReference type="InterPro" id="IPR002347">
    <property type="entry name" value="SDR_fam"/>
</dbReference>
<dbReference type="FunFam" id="3.40.50.720:FF:000084">
    <property type="entry name" value="Short-chain dehydrogenase reductase"/>
    <property type="match status" value="1"/>
</dbReference>
<evidence type="ECO:0000313" key="4">
    <source>
        <dbReference type="EMBL" id="KAB0640403.1"/>
    </source>
</evidence>
<keyword evidence="3" id="KW-0520">NAD</keyword>
<dbReference type="PANTHER" id="PTHR43477:SF4">
    <property type="entry name" value="DEHYDROGENASE_REDUCTASE SDR FAMILY MEMBER 6"/>
    <property type="match status" value="1"/>
</dbReference>
<dbReference type="AlphaFoldDB" id="A0A125LCR7"/>
<dbReference type="InterPro" id="IPR036291">
    <property type="entry name" value="NAD(P)-bd_dom_sf"/>
</dbReference>